<dbReference type="Pfam" id="PF01074">
    <property type="entry name" value="Glyco_hydro_38N"/>
    <property type="match status" value="1"/>
</dbReference>
<dbReference type="FunFam" id="3.20.110.10:FF:000001">
    <property type="entry name" value="Alpha-mannosidase"/>
    <property type="match status" value="1"/>
</dbReference>
<reference evidence="12 13" key="1">
    <citation type="journal article" date="2018" name="Genome Biol. Evol.">
        <title>Multiple Roots of Fruiting Body Formation in Amoebozoa.</title>
        <authorList>
            <person name="Hillmann F."/>
            <person name="Forbes G."/>
            <person name="Novohradska S."/>
            <person name="Ferling I."/>
            <person name="Riege K."/>
            <person name="Groth M."/>
            <person name="Westermann M."/>
            <person name="Marz M."/>
            <person name="Spaller T."/>
            <person name="Winckler T."/>
            <person name="Schaap P."/>
            <person name="Glockner G."/>
        </authorList>
    </citation>
    <scope>NUCLEOTIDE SEQUENCE [LARGE SCALE GENOMIC DNA]</scope>
    <source>
        <strain evidence="12 13">Jena</strain>
    </source>
</reference>
<keyword evidence="4 10" id="KW-0479">Metal-binding</keyword>
<keyword evidence="6 10" id="KW-0862">Zinc</keyword>
<evidence type="ECO:0000313" key="13">
    <source>
        <dbReference type="Proteomes" id="UP000241769"/>
    </source>
</evidence>
<accession>A0A2P6N9J1</accession>
<dbReference type="SUPFAM" id="SSF74650">
    <property type="entry name" value="Galactose mutarotase-like"/>
    <property type="match status" value="1"/>
</dbReference>
<keyword evidence="5 10" id="KW-0378">Hydrolase</keyword>
<sequence length="978" mass="110956">MKVQLLLLGLLALTGAHKSAKHVGQPKQFAPSIENLDMNTILNEELPAINVHVVAHTHDDVGWLKTVDQYYMGSRQNIQDAGVQYIIDGVVEALMQDPAKRFVYVEIAFFTRWYREQSQQTQNNVKQLVAEGRLEFINGGWCMNDEATTHYSAVIDQMTLGHQFLFEEFGVRPTVGWHVDPFGHSASQASLFAQMGFDAFFFGRIDFQEHDFRNRTSELEFVWRGSENFGSETEIWTHVLYTDYCYFHGFNWENGDEPIQDDDRLYDVNVKDRANQFASMVRQRAASNKHNNVLVPFGCDFQFEKAPINFKNMDKLMNYINGHPEYKLNMIYSTPSVYIKYINSNDITWNVKTSDFFPYADGPHAFWTGYFTSRANLKGYEKSVNSLSHAVDKLTSTFVLSGNDLTTTLDTLEPLDDGYGIAQHHDAVAGTEKQHVAFDYAKRLAVGETAGEMIISQILDAVLNNRTDLDVSGENKFGFCRLLNESTCTHTEQFNSPLAVVIYNSLTYRSSSYVTLPVTSTNVAVTDASGKKVESEIQRNQDDSNKYDLTFLVTVPALGHTTYFLSKGGVRGTPGDSRDDTMETDYYRLTFSSSTGKLVSILNKKENLQLDIAQEYMWYNSSKGDKQDGQASGAYIFRPDGLYSVNDGKIDTSITKGKLRSEARQVWNPWLSQVIRIFDGDSNIQIETTVTPINITDNLGKEVIVRYTTGMKTDSMWYSDSQGLEFIPRTINQRPFWPSFPFNITEPEAFNYVPMNEAAYLRDGNNRLSFITDRSRGCASQSDGQFEMMLQRRILNDDGRGVGEPLNETITLRTQHLISYQSNDIGSLNQRVIGATQSNRLVLAYQSVDGSVETWSKGKILSKSGLLKDLPQNIQLTNLKTLSDGRVILRFHHIFSFDEHPDYSKPVALDLSTVFADIKLNSITEVILTATDETASVKRMQWKSDKTDPKYQYVPLKGTRLLLRPMEIRTFIVTVSRK</sequence>
<keyword evidence="10" id="KW-0732">Signal</keyword>
<dbReference type="GO" id="GO:0030246">
    <property type="term" value="F:carbohydrate binding"/>
    <property type="evidence" value="ECO:0007669"/>
    <property type="project" value="InterPro"/>
</dbReference>
<protein>
    <recommendedName>
        <fullName evidence="3 10">Alpha-mannosidase</fullName>
        <ecNumber evidence="10">3.2.1.-</ecNumber>
    </recommendedName>
</protein>
<dbReference type="AlphaFoldDB" id="A0A2P6N9J1"/>
<dbReference type="Pfam" id="PF07748">
    <property type="entry name" value="Glyco_hydro_38C"/>
    <property type="match status" value="1"/>
</dbReference>
<keyword evidence="9 10" id="KW-0326">Glycosidase</keyword>
<dbReference type="InterPro" id="IPR015341">
    <property type="entry name" value="Glyco_hydro_38_cen"/>
</dbReference>
<comment type="catalytic activity">
    <reaction evidence="1">
        <text>Hydrolysis of terminal, non-reducing alpha-D-mannose residues in alpha-D-mannosides.</text>
        <dbReference type="EC" id="3.2.1.24"/>
    </reaction>
</comment>
<dbReference type="GO" id="GO:0006013">
    <property type="term" value="P:mannose metabolic process"/>
    <property type="evidence" value="ECO:0007669"/>
    <property type="project" value="InterPro"/>
</dbReference>
<dbReference type="GO" id="GO:0005764">
    <property type="term" value="C:lysosome"/>
    <property type="evidence" value="ECO:0007669"/>
    <property type="project" value="TreeGrafter"/>
</dbReference>
<dbReference type="InParanoid" id="A0A2P6N9J1"/>
<dbReference type="Gene3D" id="3.20.110.10">
    <property type="entry name" value="Glycoside hydrolase 38, N terminal domain"/>
    <property type="match status" value="1"/>
</dbReference>
<dbReference type="FunFam" id="1.20.1270.50:FF:000002">
    <property type="entry name" value="Alpha-mannosidase"/>
    <property type="match status" value="1"/>
</dbReference>
<dbReference type="SUPFAM" id="SSF88713">
    <property type="entry name" value="Glycoside hydrolase/deacetylase"/>
    <property type="match status" value="1"/>
</dbReference>
<dbReference type="Gene3D" id="2.60.40.1180">
    <property type="entry name" value="Golgi alpha-mannosidase II"/>
    <property type="match status" value="1"/>
</dbReference>
<dbReference type="PANTHER" id="PTHR11607">
    <property type="entry name" value="ALPHA-MANNOSIDASE"/>
    <property type="match status" value="1"/>
</dbReference>
<feature type="chain" id="PRO_5017845176" description="Alpha-mannosidase" evidence="10">
    <location>
        <begin position="17"/>
        <end position="978"/>
    </location>
</feature>
<dbReference type="EMBL" id="MDYQ01000143">
    <property type="protein sequence ID" value="PRP80611.1"/>
    <property type="molecule type" value="Genomic_DNA"/>
</dbReference>
<dbReference type="Gene3D" id="1.20.1270.50">
    <property type="entry name" value="Glycoside hydrolase family 38, central domain"/>
    <property type="match status" value="2"/>
</dbReference>
<dbReference type="GO" id="GO:0046872">
    <property type="term" value="F:metal ion binding"/>
    <property type="evidence" value="ECO:0007669"/>
    <property type="project" value="UniProtKB-KW"/>
</dbReference>
<comment type="similarity">
    <text evidence="2 10">Belongs to the glycosyl hydrolase 38 family.</text>
</comment>
<keyword evidence="13" id="KW-1185">Reference proteome</keyword>
<dbReference type="InterPro" id="IPR011330">
    <property type="entry name" value="Glyco_hydro/deAcase_b/a-brl"/>
</dbReference>
<dbReference type="SUPFAM" id="SSF88688">
    <property type="entry name" value="Families 57/38 glycoside transferase middle domain"/>
    <property type="match status" value="1"/>
</dbReference>
<dbReference type="Gene3D" id="2.70.98.30">
    <property type="entry name" value="Golgi alpha-mannosidase II, domain 4"/>
    <property type="match status" value="1"/>
</dbReference>
<dbReference type="InterPro" id="IPR028995">
    <property type="entry name" value="Glyco_hydro_57/38_cen_sf"/>
</dbReference>
<evidence type="ECO:0000313" key="12">
    <source>
        <dbReference type="EMBL" id="PRP80611.1"/>
    </source>
</evidence>
<dbReference type="FunCoup" id="A0A2P6N9J1">
    <property type="interactions" value="30"/>
</dbReference>
<dbReference type="Gene3D" id="2.60.40.1360">
    <property type="match status" value="1"/>
</dbReference>
<dbReference type="FunFam" id="1.20.1270.50:FF:000003">
    <property type="entry name" value="Alpha-mannosidase"/>
    <property type="match status" value="1"/>
</dbReference>
<proteinExistence type="inferred from homology"/>
<evidence type="ECO:0000256" key="9">
    <source>
        <dbReference type="ARBA" id="ARBA00023295"/>
    </source>
</evidence>
<name>A0A2P6N9J1_9EUKA</name>
<evidence type="ECO:0000256" key="4">
    <source>
        <dbReference type="ARBA" id="ARBA00022723"/>
    </source>
</evidence>
<dbReference type="EC" id="3.2.1.-" evidence="10"/>
<evidence type="ECO:0000256" key="10">
    <source>
        <dbReference type="RuleBase" id="RU361199"/>
    </source>
</evidence>
<dbReference type="STRING" id="1890364.A0A2P6N9J1"/>
<evidence type="ECO:0000256" key="7">
    <source>
        <dbReference type="ARBA" id="ARBA00023157"/>
    </source>
</evidence>
<comment type="caution">
    <text evidence="12">The sequence shown here is derived from an EMBL/GenBank/DDBJ whole genome shotgun (WGS) entry which is preliminary data.</text>
</comment>
<evidence type="ECO:0000259" key="11">
    <source>
        <dbReference type="SMART" id="SM00872"/>
    </source>
</evidence>
<organism evidence="12 13">
    <name type="scientific">Planoprotostelium fungivorum</name>
    <dbReference type="NCBI Taxonomy" id="1890364"/>
    <lineage>
        <taxon>Eukaryota</taxon>
        <taxon>Amoebozoa</taxon>
        <taxon>Evosea</taxon>
        <taxon>Variosea</taxon>
        <taxon>Cavosteliida</taxon>
        <taxon>Cavosteliaceae</taxon>
        <taxon>Planoprotostelium</taxon>
    </lineage>
</organism>
<dbReference type="InterPro" id="IPR011682">
    <property type="entry name" value="Glyco_hydro_38_C"/>
</dbReference>
<feature type="signal peptide" evidence="10">
    <location>
        <begin position="1"/>
        <end position="16"/>
    </location>
</feature>
<evidence type="ECO:0000256" key="5">
    <source>
        <dbReference type="ARBA" id="ARBA00022801"/>
    </source>
</evidence>
<dbReference type="InterPro" id="IPR027291">
    <property type="entry name" value="Glyco_hydro_38_N_sf"/>
</dbReference>
<dbReference type="SMART" id="SM00872">
    <property type="entry name" value="Alpha-mann_mid"/>
    <property type="match status" value="1"/>
</dbReference>
<evidence type="ECO:0000256" key="2">
    <source>
        <dbReference type="ARBA" id="ARBA00009792"/>
    </source>
</evidence>
<evidence type="ECO:0000256" key="8">
    <source>
        <dbReference type="ARBA" id="ARBA00023180"/>
    </source>
</evidence>
<evidence type="ECO:0000256" key="1">
    <source>
        <dbReference type="ARBA" id="ARBA00000365"/>
    </source>
</evidence>
<dbReference type="Proteomes" id="UP000241769">
    <property type="component" value="Unassembled WGS sequence"/>
</dbReference>
<dbReference type="InterPro" id="IPR013780">
    <property type="entry name" value="Glyco_hydro_b"/>
</dbReference>
<gene>
    <name evidence="12" type="ORF">PROFUN_11554</name>
</gene>
<feature type="domain" description="Glycoside hydrolase family 38 central" evidence="11">
    <location>
        <begin position="365"/>
        <end position="444"/>
    </location>
</feature>
<dbReference type="InterPro" id="IPR011013">
    <property type="entry name" value="Gal_mutarotase_sf_dom"/>
</dbReference>
<dbReference type="InterPro" id="IPR037094">
    <property type="entry name" value="Glyco_hydro_38_cen_sf"/>
</dbReference>
<evidence type="ECO:0000256" key="3">
    <source>
        <dbReference type="ARBA" id="ARBA00012752"/>
    </source>
</evidence>
<evidence type="ECO:0000256" key="6">
    <source>
        <dbReference type="ARBA" id="ARBA00022833"/>
    </source>
</evidence>
<dbReference type="OrthoDB" id="2016903at2759"/>
<keyword evidence="8" id="KW-0325">Glycoprotein</keyword>
<dbReference type="InterPro" id="IPR000602">
    <property type="entry name" value="Glyco_hydro_38_N"/>
</dbReference>
<dbReference type="GO" id="GO:0004559">
    <property type="term" value="F:alpha-mannosidase activity"/>
    <property type="evidence" value="ECO:0007669"/>
    <property type="project" value="UniProtKB-EC"/>
</dbReference>
<dbReference type="Pfam" id="PF17677">
    <property type="entry name" value="Glyco_hydro38C2"/>
    <property type="match status" value="1"/>
</dbReference>
<keyword evidence="7" id="KW-1015">Disulfide bond</keyword>
<comment type="cofactor">
    <cofactor evidence="10">
        <name>Zn(2+)</name>
        <dbReference type="ChEBI" id="CHEBI:29105"/>
    </cofactor>
    <text evidence="10">Binds 1 zinc ion per subunit.</text>
</comment>
<dbReference type="PANTHER" id="PTHR11607:SF3">
    <property type="entry name" value="LYSOSOMAL ALPHA-MANNOSIDASE"/>
    <property type="match status" value="1"/>
</dbReference>
<dbReference type="InterPro" id="IPR050843">
    <property type="entry name" value="Glycosyl_Hydrlase_38"/>
</dbReference>
<dbReference type="InterPro" id="IPR041147">
    <property type="entry name" value="GH38_C"/>
</dbReference>
<dbReference type="Pfam" id="PF09261">
    <property type="entry name" value="Alpha-mann_mid"/>
    <property type="match status" value="1"/>
</dbReference>
<dbReference type="CDD" id="cd10810">
    <property type="entry name" value="GH38N_AMII_LAM_like"/>
    <property type="match status" value="1"/>
</dbReference>